<gene>
    <name evidence="2" type="ORF">SAMN04489859_1005131</name>
</gene>
<dbReference type="InterPro" id="IPR042099">
    <property type="entry name" value="ANL_N_sf"/>
</dbReference>
<dbReference type="OrthoDB" id="580775at2"/>
<accession>A0A1H8G2Z6</accession>
<dbReference type="EMBL" id="FODE01000005">
    <property type="protein sequence ID" value="SEN37867.1"/>
    <property type="molecule type" value="Genomic_DNA"/>
</dbReference>
<dbReference type="SUPFAM" id="SSF56801">
    <property type="entry name" value="Acetyl-CoA synthetase-like"/>
    <property type="match status" value="1"/>
</dbReference>
<reference evidence="2 3" key="1">
    <citation type="submission" date="2016-10" db="EMBL/GenBank/DDBJ databases">
        <authorList>
            <person name="de Groot N.N."/>
        </authorList>
    </citation>
    <scope>NUCLEOTIDE SEQUENCE [LARGE SCALE GENOMIC DNA]</scope>
    <source>
        <strain evidence="2 3">DSM 8512</strain>
    </source>
</reference>
<evidence type="ECO:0000259" key="1">
    <source>
        <dbReference type="Pfam" id="PF00501"/>
    </source>
</evidence>
<dbReference type="PANTHER" id="PTHR43845:SF1">
    <property type="entry name" value="BLR5969 PROTEIN"/>
    <property type="match status" value="1"/>
</dbReference>
<proteinExistence type="predicted"/>
<dbReference type="Proteomes" id="UP000199054">
    <property type="component" value="Unassembled WGS sequence"/>
</dbReference>
<sequence>MTAQLYDMAEGQAPDARENDQLARLNAQIARMREAQPYWAERLEGVLPLTSLADLAALPVLRKSDLVEMQSANAPLGGLNGNPVGNLRRLFVSPGPIFDPEGRGSDWWGSARALHAAGVRKGDVILNTFSYHLTPAAFIFEAGAEAIGCPVIPAGPGNTADQLVAIGQYRPRVYVGVPDFLKILLDKADEQGVDRTCLQVGMVTGAALPESLRAELAGRGVAVRQCYGTADLGIVAYETGAPGMVLNEGLIVEIVRPGTGEPVPDGEVGEIVVTRLDPDYPLLRFATGDMSAILTGAAQDGRSNRRIKGWMGRADQATKIKGMFVRPEQIAAIGRAIPGCLRLRLEVSRAGEQDRMHLLVEHEDSNVVAPLAEKLAEITRLKGSVEVVVPGSLPNDGKVIADTR</sequence>
<evidence type="ECO:0000313" key="3">
    <source>
        <dbReference type="Proteomes" id="UP000199054"/>
    </source>
</evidence>
<organism evidence="2 3">
    <name type="scientific">Paracoccus alcaliphilus</name>
    <dbReference type="NCBI Taxonomy" id="34002"/>
    <lineage>
        <taxon>Bacteria</taxon>
        <taxon>Pseudomonadati</taxon>
        <taxon>Pseudomonadota</taxon>
        <taxon>Alphaproteobacteria</taxon>
        <taxon>Rhodobacterales</taxon>
        <taxon>Paracoccaceae</taxon>
        <taxon>Paracoccus</taxon>
    </lineage>
</organism>
<dbReference type="Gene3D" id="3.40.50.12780">
    <property type="entry name" value="N-terminal domain of ligase-like"/>
    <property type="match status" value="1"/>
</dbReference>
<dbReference type="RefSeq" id="WP_090610895.1">
    <property type="nucleotide sequence ID" value="NZ_CP067125.1"/>
</dbReference>
<dbReference type="InterPro" id="IPR045851">
    <property type="entry name" value="AMP-bd_C_sf"/>
</dbReference>
<keyword evidence="2" id="KW-0436">Ligase</keyword>
<evidence type="ECO:0000313" key="2">
    <source>
        <dbReference type="EMBL" id="SEN37867.1"/>
    </source>
</evidence>
<feature type="domain" description="AMP-dependent synthetase/ligase" evidence="1">
    <location>
        <begin position="118"/>
        <end position="273"/>
    </location>
</feature>
<dbReference type="Gene3D" id="3.30.300.30">
    <property type="match status" value="1"/>
</dbReference>
<keyword evidence="3" id="KW-1185">Reference proteome</keyword>
<dbReference type="STRING" id="34002.SAMN04489859_1005131"/>
<protein>
    <submittedName>
        <fullName evidence="2">Phenylacetate-CoA ligase</fullName>
    </submittedName>
</protein>
<dbReference type="PANTHER" id="PTHR43845">
    <property type="entry name" value="BLR5969 PROTEIN"/>
    <property type="match status" value="1"/>
</dbReference>
<dbReference type="GO" id="GO:0016874">
    <property type="term" value="F:ligase activity"/>
    <property type="evidence" value="ECO:0007669"/>
    <property type="project" value="UniProtKB-KW"/>
</dbReference>
<dbReference type="AlphaFoldDB" id="A0A1H8G2Z6"/>
<dbReference type="Pfam" id="PF00501">
    <property type="entry name" value="AMP-binding"/>
    <property type="match status" value="1"/>
</dbReference>
<dbReference type="InterPro" id="IPR000873">
    <property type="entry name" value="AMP-dep_synth/lig_dom"/>
</dbReference>
<name>A0A1H8G2Z6_9RHOB</name>